<dbReference type="Pfam" id="PF06985">
    <property type="entry name" value="HET"/>
    <property type="match status" value="1"/>
</dbReference>
<comment type="caution">
    <text evidence="2">The sequence shown here is derived from an EMBL/GenBank/DDBJ whole genome shotgun (WGS) entry which is preliminary data.</text>
</comment>
<dbReference type="InterPro" id="IPR052895">
    <property type="entry name" value="HetReg/Transcr_Mod"/>
</dbReference>
<dbReference type="PANTHER" id="PTHR24148:SF64">
    <property type="entry name" value="HETEROKARYON INCOMPATIBILITY DOMAIN-CONTAINING PROTEIN"/>
    <property type="match status" value="1"/>
</dbReference>
<reference evidence="2 3" key="1">
    <citation type="journal article" date="2025" name="Microbiol. Resour. Announc.">
        <title>Draft genome sequences for Neonectria magnoliae and Neonectria punicea, canker pathogens of Liriodendron tulipifera and Acer saccharum in West Virginia.</title>
        <authorList>
            <person name="Petronek H.M."/>
            <person name="Kasson M.T."/>
            <person name="Metheny A.M."/>
            <person name="Stauder C.M."/>
            <person name="Lovett B."/>
            <person name="Lynch S.C."/>
            <person name="Garnas J.R."/>
            <person name="Kasson L.R."/>
            <person name="Stajich J.E."/>
        </authorList>
    </citation>
    <scope>NUCLEOTIDE SEQUENCE [LARGE SCALE GENOMIC DNA]</scope>
    <source>
        <strain evidence="2 3">NRRL 64653</strain>
    </source>
</reference>
<dbReference type="PANTHER" id="PTHR24148">
    <property type="entry name" value="ANKYRIN REPEAT DOMAIN-CONTAINING PROTEIN 39 HOMOLOG-RELATED"/>
    <property type="match status" value="1"/>
</dbReference>
<name>A0ABR1GXA9_9HYPO</name>
<accession>A0ABR1GXA9</accession>
<dbReference type="EMBL" id="JAZAVJ010000132">
    <property type="protein sequence ID" value="KAK7413328.1"/>
    <property type="molecule type" value="Genomic_DNA"/>
</dbReference>
<organism evidence="2 3">
    <name type="scientific">Neonectria punicea</name>
    <dbReference type="NCBI Taxonomy" id="979145"/>
    <lineage>
        <taxon>Eukaryota</taxon>
        <taxon>Fungi</taxon>
        <taxon>Dikarya</taxon>
        <taxon>Ascomycota</taxon>
        <taxon>Pezizomycotina</taxon>
        <taxon>Sordariomycetes</taxon>
        <taxon>Hypocreomycetidae</taxon>
        <taxon>Hypocreales</taxon>
        <taxon>Nectriaceae</taxon>
        <taxon>Neonectria</taxon>
    </lineage>
</organism>
<protein>
    <recommendedName>
        <fullName evidence="1">Heterokaryon incompatibility domain-containing protein</fullName>
    </recommendedName>
</protein>
<dbReference type="InterPro" id="IPR010730">
    <property type="entry name" value="HET"/>
</dbReference>
<evidence type="ECO:0000259" key="1">
    <source>
        <dbReference type="Pfam" id="PF06985"/>
    </source>
</evidence>
<keyword evidence="3" id="KW-1185">Reference proteome</keyword>
<evidence type="ECO:0000313" key="2">
    <source>
        <dbReference type="EMBL" id="KAK7413328.1"/>
    </source>
</evidence>
<dbReference type="Pfam" id="PF26639">
    <property type="entry name" value="Het-6_barrel"/>
    <property type="match status" value="1"/>
</dbReference>
<feature type="domain" description="Heterokaryon incompatibility" evidence="1">
    <location>
        <begin position="46"/>
        <end position="213"/>
    </location>
</feature>
<proteinExistence type="predicted"/>
<dbReference type="Proteomes" id="UP001498476">
    <property type="component" value="Unassembled WGS sequence"/>
</dbReference>
<evidence type="ECO:0000313" key="3">
    <source>
        <dbReference type="Proteomes" id="UP001498476"/>
    </source>
</evidence>
<sequence length="630" mass="70280">MDSKTYRYTSIQPGRWFRLLKIQPAQSGDGITCELFDAELDKAPPYKALSYVWGDPTQRENITCGGHDCNITHSLYEGLRRMRRETEVQTVWADAICINQADNDEKGHQVDLMGAIYERASKVFVWLGEDSTGASKMAFTSLASVNKKISTGADKENIPSSEIDITVSIQGITSGPVTGTRSSLLTDLGPPEKESIQKLCQLPWFSRVWVLQEVGLAKIATASWGDSSIDFSQIAVFILYANDHEDLSAILGPEISSLLSGALYYALWNVWSTYGKESWIQRTPALKAFSEGLEEVTNIDYVLILEASRRFSATNPLDHVYAFLGHPKALVPGTDDPWLQANYSLSLQEQHQILASSLCRHSLNYLVQAQSTVQSLQPSFQHPSWIPQWNINHPNTPSAFWECWDASLRLSENRVHKAEVHDKKLSISAIIIDRIDKQSEVLEPAGFEPLIEGGGRLIEQCWDVAMHAPNPYGNAYLAFASTLACNYKPKGSTSLQYPIGVIHQLAWFCMNANPTFFRNNFMNQGGLWDVQWDNNKRDRFGRCFRGCASHRRFFVTRTGLWGLGPAVAEEGDVCAVLFGADVPFVLRPMATAGEYKLVGECYMYGFMYGEAVMASEAGAPGCVKEEIFLV</sequence>
<gene>
    <name evidence="2" type="ORF">QQX98_007771</name>
</gene>